<name>A0A1J5P6W5_NEOTH</name>
<dbReference type="Proteomes" id="UP000182811">
    <property type="component" value="Unassembled WGS sequence"/>
</dbReference>
<dbReference type="AlphaFoldDB" id="A0A1J5P6W5"/>
<accession>A0A1J5P6W5</accession>
<sequence length="108" mass="12601">MIIQHREEKLPESFKAYIRAFKVAKSFSEQKEVLKNFEGQKWYVEVPITAGDINEQDNYSTVKLDTPLGDVWVTFLEHYPSTGIPRLIRVPSIEEFSRFRTPLITDPV</sequence>
<reference evidence="1 2" key="1">
    <citation type="submission" date="2016-08" db="EMBL/GenBank/DDBJ databases">
        <title>Genome-based comparison of Moorella thermoacetic strains.</title>
        <authorList>
            <person name="Poehlein A."/>
            <person name="Bengelsdorf F.R."/>
            <person name="Esser C."/>
            <person name="Duerre P."/>
            <person name="Daniel R."/>
        </authorList>
    </citation>
    <scope>NUCLEOTIDE SEQUENCE [LARGE SCALE GENOMIC DNA]</scope>
    <source>
        <strain evidence="1 2">DSM 21394</strain>
    </source>
</reference>
<evidence type="ECO:0000313" key="2">
    <source>
        <dbReference type="Proteomes" id="UP000182811"/>
    </source>
</evidence>
<evidence type="ECO:0000313" key="1">
    <source>
        <dbReference type="EMBL" id="OIQ59597.1"/>
    </source>
</evidence>
<gene>
    <name evidence="1" type="ORF">MOTE_12780</name>
</gene>
<dbReference type="EMBL" id="MDDC01000008">
    <property type="protein sequence ID" value="OIQ59597.1"/>
    <property type="molecule type" value="Genomic_DNA"/>
</dbReference>
<protein>
    <submittedName>
        <fullName evidence="1">Uncharacterized protein</fullName>
    </submittedName>
</protein>
<proteinExistence type="predicted"/>
<organism evidence="1 2">
    <name type="scientific">Neomoorella thermoacetica</name>
    <name type="common">Clostridium thermoaceticum</name>
    <dbReference type="NCBI Taxonomy" id="1525"/>
    <lineage>
        <taxon>Bacteria</taxon>
        <taxon>Bacillati</taxon>
        <taxon>Bacillota</taxon>
        <taxon>Clostridia</taxon>
        <taxon>Neomoorellales</taxon>
        <taxon>Neomoorellaceae</taxon>
        <taxon>Neomoorella</taxon>
    </lineage>
</organism>
<comment type="caution">
    <text evidence="1">The sequence shown here is derived from an EMBL/GenBank/DDBJ whole genome shotgun (WGS) entry which is preliminary data.</text>
</comment>